<dbReference type="InterPro" id="IPR055302">
    <property type="entry name" value="F-box_dom-containing"/>
</dbReference>
<evidence type="ECO:0000313" key="3">
    <source>
        <dbReference type="Proteomes" id="UP000006038"/>
    </source>
</evidence>
<dbReference type="HOGENOM" id="CLU_023151_3_0_1"/>
<dbReference type="Proteomes" id="UP000006038">
    <property type="component" value="Chromosome 1"/>
</dbReference>
<reference evidence="2" key="1">
    <citation type="journal article" date="2013" name="Nat. Commun.">
        <title>Whole-genome sequencing of Oryza brachyantha reveals mechanisms underlying Oryza genome evolution.</title>
        <authorList>
            <person name="Chen J."/>
            <person name="Huang Q."/>
            <person name="Gao D."/>
            <person name="Wang J."/>
            <person name="Lang Y."/>
            <person name="Liu T."/>
            <person name="Li B."/>
            <person name="Bai Z."/>
            <person name="Luis Goicoechea J."/>
            <person name="Liang C."/>
            <person name="Chen C."/>
            <person name="Zhang W."/>
            <person name="Sun S."/>
            <person name="Liao Y."/>
            <person name="Zhang X."/>
            <person name="Yang L."/>
            <person name="Song C."/>
            <person name="Wang M."/>
            <person name="Shi J."/>
            <person name="Liu G."/>
            <person name="Liu J."/>
            <person name="Zhou H."/>
            <person name="Zhou W."/>
            <person name="Yu Q."/>
            <person name="An N."/>
            <person name="Chen Y."/>
            <person name="Cai Q."/>
            <person name="Wang B."/>
            <person name="Liu B."/>
            <person name="Min J."/>
            <person name="Huang Y."/>
            <person name="Wu H."/>
            <person name="Li Z."/>
            <person name="Zhang Y."/>
            <person name="Yin Y."/>
            <person name="Song W."/>
            <person name="Jiang J."/>
            <person name="Jackson S.A."/>
            <person name="Wing R.A."/>
            <person name="Wang J."/>
            <person name="Chen M."/>
        </authorList>
    </citation>
    <scope>NUCLEOTIDE SEQUENCE [LARGE SCALE GENOMIC DNA]</scope>
    <source>
        <strain evidence="2">cv. IRGC 101232</strain>
    </source>
</reference>
<reference evidence="2" key="2">
    <citation type="submission" date="2013-04" db="UniProtKB">
        <authorList>
            <consortium name="EnsemblPlants"/>
        </authorList>
    </citation>
    <scope>IDENTIFICATION</scope>
</reference>
<dbReference type="OMA" id="CCYITAV"/>
<proteinExistence type="predicted"/>
<dbReference type="EnsemblPlants" id="OB01G31110.1">
    <property type="protein sequence ID" value="OB01G31110.1"/>
    <property type="gene ID" value="OB01G31110"/>
</dbReference>
<dbReference type="Gramene" id="OB01G31110.1">
    <property type="protein sequence ID" value="OB01G31110.1"/>
    <property type="gene ID" value="OB01G31110"/>
</dbReference>
<dbReference type="PANTHER" id="PTHR32141">
    <property type="match status" value="1"/>
</dbReference>
<dbReference type="Pfam" id="PF24758">
    <property type="entry name" value="LRR_At5g56370"/>
    <property type="match status" value="1"/>
</dbReference>
<sequence length="333" mass="36830">MVRLAVALCRLPPYVDDDLDGQGQRGAVFLPSLRELVVCEGYFQADDLGRLLVGSPKLELLSLINAQGMPSSMDIVSPTMKSLVLCVFHTQELNLLDAPSLERVIIWRPSILVFANISLIKITGAPGLRAIGYLDTNAHAIQIGGTIIKAGTKVISPLLTIPSVETLAIKVRFGSKGEENTLLSFLKLFPNIKTLYAAAHPSPSSSTSPDEHDVDFWMKNLRSILCVCSQLTKFTFYNLHGVVLSDLAFIKAIMGSARLLKEMRLFMSDEIFFHGTFDTNEEKETALRNYLSESEIGWASDTAKLDVFPYDGAKLKYKTVSDPTRDDPFDYMS</sequence>
<dbReference type="PANTHER" id="PTHR32141:SF179">
    <property type="entry name" value="F-BOX DOMAIN-CONTAINING PROTEIN"/>
    <property type="match status" value="1"/>
</dbReference>
<keyword evidence="3" id="KW-1185">Reference proteome</keyword>
<dbReference type="AlphaFoldDB" id="J3L1K5"/>
<name>J3L1K5_ORYBR</name>
<feature type="domain" description="F-box/LRR-repeat protein 15/At3g58940/PEG3-like LRR" evidence="1">
    <location>
        <begin position="24"/>
        <end position="196"/>
    </location>
</feature>
<organism evidence="2">
    <name type="scientific">Oryza brachyantha</name>
    <name type="common">malo sina</name>
    <dbReference type="NCBI Taxonomy" id="4533"/>
    <lineage>
        <taxon>Eukaryota</taxon>
        <taxon>Viridiplantae</taxon>
        <taxon>Streptophyta</taxon>
        <taxon>Embryophyta</taxon>
        <taxon>Tracheophyta</taxon>
        <taxon>Spermatophyta</taxon>
        <taxon>Magnoliopsida</taxon>
        <taxon>Liliopsida</taxon>
        <taxon>Poales</taxon>
        <taxon>Poaceae</taxon>
        <taxon>BOP clade</taxon>
        <taxon>Oryzoideae</taxon>
        <taxon>Oryzeae</taxon>
        <taxon>Oryzinae</taxon>
        <taxon>Oryza</taxon>
    </lineage>
</organism>
<evidence type="ECO:0000313" key="2">
    <source>
        <dbReference type="EnsemblPlants" id="OB01G31110.1"/>
    </source>
</evidence>
<dbReference type="InterPro" id="IPR055411">
    <property type="entry name" value="LRR_FXL15/At3g58940/PEG3-like"/>
</dbReference>
<protein>
    <recommendedName>
        <fullName evidence="1">F-box/LRR-repeat protein 15/At3g58940/PEG3-like LRR domain-containing protein</fullName>
    </recommendedName>
</protein>
<accession>J3L1K5</accession>
<evidence type="ECO:0000259" key="1">
    <source>
        <dbReference type="Pfam" id="PF24758"/>
    </source>
</evidence>